<reference evidence="2" key="1">
    <citation type="journal article" date="2019" name="Int. J. Syst. Evol. Microbiol.">
        <title>The Global Catalogue of Microorganisms (GCM) 10K type strain sequencing project: providing services to taxonomists for standard genome sequencing and annotation.</title>
        <authorList>
            <consortium name="The Broad Institute Genomics Platform"/>
            <consortium name="The Broad Institute Genome Sequencing Center for Infectious Disease"/>
            <person name="Wu L."/>
            <person name="Ma J."/>
        </authorList>
    </citation>
    <scope>NUCLEOTIDE SEQUENCE [LARGE SCALE GENOMIC DNA]</scope>
    <source>
        <strain evidence="2">CCUG 42722</strain>
    </source>
</reference>
<keyword evidence="2" id="KW-1185">Reference proteome</keyword>
<dbReference type="RefSeq" id="WP_377135251.1">
    <property type="nucleotide sequence ID" value="NZ_JBHSFI010000004.1"/>
</dbReference>
<gene>
    <name evidence="1" type="ORF">ACFO6V_11040</name>
</gene>
<evidence type="ECO:0000313" key="1">
    <source>
        <dbReference type="EMBL" id="MFC4628771.1"/>
    </source>
</evidence>
<proteinExistence type="predicted"/>
<evidence type="ECO:0000313" key="2">
    <source>
        <dbReference type="Proteomes" id="UP001596011"/>
    </source>
</evidence>
<organism evidence="1 2">
    <name type="scientific">Promicromonospora alba</name>
    <dbReference type="NCBI Taxonomy" id="1616110"/>
    <lineage>
        <taxon>Bacteria</taxon>
        <taxon>Bacillati</taxon>
        <taxon>Actinomycetota</taxon>
        <taxon>Actinomycetes</taxon>
        <taxon>Micrococcales</taxon>
        <taxon>Promicromonosporaceae</taxon>
        <taxon>Promicromonospora</taxon>
    </lineage>
</organism>
<protein>
    <submittedName>
        <fullName evidence="1">Uncharacterized protein</fullName>
    </submittedName>
</protein>
<dbReference type="EMBL" id="JBHSFI010000004">
    <property type="protein sequence ID" value="MFC4628771.1"/>
    <property type="molecule type" value="Genomic_DNA"/>
</dbReference>
<name>A0ABV9HI17_9MICO</name>
<accession>A0ABV9HI17</accession>
<dbReference type="Proteomes" id="UP001596011">
    <property type="component" value="Unassembled WGS sequence"/>
</dbReference>
<comment type="caution">
    <text evidence="1">The sequence shown here is derived from an EMBL/GenBank/DDBJ whole genome shotgun (WGS) entry which is preliminary data.</text>
</comment>
<sequence length="392" mass="41822">MTAAAAAVVLVATGGLVIAVRAEALQLVHQADKQHSYGHCREATEVLDELGSPHRLVAGDIVNVSVQGRRACEVLLDARSSDGEFEPDGLDDYLDHPGARWADAGAVRAALLLKLSDDAGNGVGYGSGYGDWDAPGRDPKQAVEQLAETLAAHPEESASVRDLMSVYVGGFKKEWFTESLDEESLAWDACAAREEYLWLHGGGWTEPELAEPIASTDDRGDDLLAGCAQVKQADEELNDARSLYGEYLETYADAPGAKSVRKMRDELVQSIRHQQVRDRAVANADHPADGSNIRACRDARCQVRVTSGTVLSIGGSGGPYEVLVWVHDKSVTAQLGGYIRSFSTNGGSIVSSDGYAAWSGAAKGELTLNDKVAIGVDGVRGDRATLSVWRVD</sequence>